<feature type="non-terminal residue" evidence="1">
    <location>
        <position position="1"/>
    </location>
</feature>
<dbReference type="EMBL" id="BARS01008222">
    <property type="protein sequence ID" value="GAF75683.1"/>
    <property type="molecule type" value="Genomic_DNA"/>
</dbReference>
<sequence>FHPGWSKYLYWQKEIRINYELDLNTFPLSRFLEINCGASPTVRL</sequence>
<protein>
    <submittedName>
        <fullName evidence="1">Uncharacterized protein</fullName>
    </submittedName>
</protein>
<name>X0S3N5_9ZZZZ</name>
<organism evidence="1">
    <name type="scientific">marine sediment metagenome</name>
    <dbReference type="NCBI Taxonomy" id="412755"/>
    <lineage>
        <taxon>unclassified sequences</taxon>
        <taxon>metagenomes</taxon>
        <taxon>ecological metagenomes</taxon>
    </lineage>
</organism>
<proteinExistence type="predicted"/>
<accession>X0S3N5</accession>
<comment type="caution">
    <text evidence="1">The sequence shown here is derived from an EMBL/GenBank/DDBJ whole genome shotgun (WGS) entry which is preliminary data.</text>
</comment>
<reference evidence="1" key="1">
    <citation type="journal article" date="2014" name="Front. Microbiol.">
        <title>High frequency of phylogenetically diverse reductive dehalogenase-homologous genes in deep subseafloor sedimentary metagenomes.</title>
        <authorList>
            <person name="Kawai M."/>
            <person name="Futagami T."/>
            <person name="Toyoda A."/>
            <person name="Takaki Y."/>
            <person name="Nishi S."/>
            <person name="Hori S."/>
            <person name="Arai W."/>
            <person name="Tsubouchi T."/>
            <person name="Morono Y."/>
            <person name="Uchiyama I."/>
            <person name="Ito T."/>
            <person name="Fujiyama A."/>
            <person name="Inagaki F."/>
            <person name="Takami H."/>
        </authorList>
    </citation>
    <scope>NUCLEOTIDE SEQUENCE</scope>
    <source>
        <strain evidence="1">Expedition CK06-06</strain>
    </source>
</reference>
<dbReference type="AlphaFoldDB" id="X0S3N5"/>
<evidence type="ECO:0000313" key="1">
    <source>
        <dbReference type="EMBL" id="GAF75683.1"/>
    </source>
</evidence>
<gene>
    <name evidence="1" type="ORF">S01H1_15720</name>
</gene>